<protein>
    <recommendedName>
        <fullName evidence="5">Protein kinase domain-containing protein</fullName>
    </recommendedName>
</protein>
<dbReference type="PROSITE" id="PS00108">
    <property type="entry name" value="PROTEIN_KINASE_ST"/>
    <property type="match status" value="1"/>
</dbReference>
<dbReference type="InterPro" id="IPR017441">
    <property type="entry name" value="Protein_kinase_ATP_BS"/>
</dbReference>
<dbReference type="EMBL" id="JAKCXM010000015">
    <property type="protein sequence ID" value="KAJ0408004.1"/>
    <property type="molecule type" value="Genomic_DNA"/>
</dbReference>
<dbReference type="SMART" id="SM00220">
    <property type="entry name" value="S_TKc"/>
    <property type="match status" value="1"/>
</dbReference>
<name>A0AAD5QA16_PYTIN</name>
<evidence type="ECO:0000256" key="3">
    <source>
        <dbReference type="PROSITE-ProRule" id="PRU10141"/>
    </source>
</evidence>
<dbReference type="CDD" id="cd14008">
    <property type="entry name" value="STKc_LKB1_CaMKK"/>
    <property type="match status" value="1"/>
</dbReference>
<dbReference type="SUPFAM" id="SSF56112">
    <property type="entry name" value="Protein kinase-like (PK-like)"/>
    <property type="match status" value="1"/>
</dbReference>
<sequence>MSHAAQRWRIVETTVVRKHKRDDGVKTVNNYTLLQTLGHGRFAKVKLCERSATGSQRQFAMKVVSKKALLKMKDYVSLPQLPAPRSPCPPPPPPMSSLAQQSNGMRVITALDRVRDEIRIQRTLYHRNVVLLFEVIESEDSDKIYMVLEHMPLGPCMAFRPEHKDFVSPLTQGVLTDALARAHVRDILHGLEYLHGRGICHRDLKPDNVLLNAAGRCHLCDFGCALSSPVDARGDVAQLSVTDTTGTYQFLAPECCSGEPYDPFKVDIWAVGVMLFVFLFGKLPFQSDGTKELFDEITRCELVLPTEIREIDETCRDLLWRLLAKAPGERITLAQALSHPWLSQSEGDEEEEPPSF</sequence>
<comment type="caution">
    <text evidence="6">The sequence shown here is derived from an EMBL/GenBank/DDBJ whole genome shotgun (WGS) entry which is preliminary data.</text>
</comment>
<evidence type="ECO:0000313" key="6">
    <source>
        <dbReference type="EMBL" id="KAJ0408004.1"/>
    </source>
</evidence>
<evidence type="ECO:0000313" key="7">
    <source>
        <dbReference type="Proteomes" id="UP001209570"/>
    </source>
</evidence>
<dbReference type="Proteomes" id="UP001209570">
    <property type="component" value="Unassembled WGS sequence"/>
</dbReference>
<dbReference type="GO" id="GO:0005737">
    <property type="term" value="C:cytoplasm"/>
    <property type="evidence" value="ECO:0007669"/>
    <property type="project" value="TreeGrafter"/>
</dbReference>
<dbReference type="InterPro" id="IPR008271">
    <property type="entry name" value="Ser/Thr_kinase_AS"/>
</dbReference>
<dbReference type="AlphaFoldDB" id="A0AAD5QA16"/>
<dbReference type="Gene3D" id="3.30.200.20">
    <property type="entry name" value="Phosphorylase Kinase, domain 1"/>
    <property type="match status" value="1"/>
</dbReference>
<dbReference type="GO" id="GO:0035556">
    <property type="term" value="P:intracellular signal transduction"/>
    <property type="evidence" value="ECO:0007669"/>
    <property type="project" value="TreeGrafter"/>
</dbReference>
<dbReference type="Pfam" id="PF00069">
    <property type="entry name" value="Pkinase"/>
    <property type="match status" value="1"/>
</dbReference>
<dbReference type="Gene3D" id="1.10.510.10">
    <property type="entry name" value="Transferase(Phosphotransferase) domain 1"/>
    <property type="match status" value="1"/>
</dbReference>
<keyword evidence="4" id="KW-0723">Serine/threonine-protein kinase</keyword>
<gene>
    <name evidence="6" type="ORF">P43SY_000208</name>
</gene>
<feature type="domain" description="Protein kinase" evidence="5">
    <location>
        <begin position="31"/>
        <end position="342"/>
    </location>
</feature>
<dbReference type="PROSITE" id="PS50011">
    <property type="entry name" value="PROTEIN_KINASE_DOM"/>
    <property type="match status" value="1"/>
</dbReference>
<dbReference type="PANTHER" id="PTHR24346">
    <property type="entry name" value="MAP/MICROTUBULE AFFINITY-REGULATING KINASE"/>
    <property type="match status" value="1"/>
</dbReference>
<reference evidence="6" key="1">
    <citation type="submission" date="2021-12" db="EMBL/GenBank/DDBJ databases">
        <title>Prjna785345.</title>
        <authorList>
            <person name="Rujirawat T."/>
            <person name="Krajaejun T."/>
        </authorList>
    </citation>
    <scope>NUCLEOTIDE SEQUENCE</scope>
    <source>
        <strain evidence="6">Pi057C3</strain>
    </source>
</reference>
<evidence type="ECO:0000256" key="1">
    <source>
        <dbReference type="ARBA" id="ARBA00022741"/>
    </source>
</evidence>
<dbReference type="InterPro" id="IPR000719">
    <property type="entry name" value="Prot_kinase_dom"/>
</dbReference>
<feature type="binding site" evidence="3">
    <location>
        <position position="62"/>
    </location>
    <ligand>
        <name>ATP</name>
        <dbReference type="ChEBI" id="CHEBI:30616"/>
    </ligand>
</feature>
<keyword evidence="2 3" id="KW-0067">ATP-binding</keyword>
<evidence type="ECO:0000256" key="2">
    <source>
        <dbReference type="ARBA" id="ARBA00022840"/>
    </source>
</evidence>
<dbReference type="PROSITE" id="PS00107">
    <property type="entry name" value="PROTEIN_KINASE_ATP"/>
    <property type="match status" value="1"/>
</dbReference>
<dbReference type="PANTHER" id="PTHR24346:SF77">
    <property type="entry name" value="SERINE THREONINE PROTEIN KINASE"/>
    <property type="match status" value="1"/>
</dbReference>
<comment type="similarity">
    <text evidence="4">Belongs to the protein kinase superfamily.</text>
</comment>
<keyword evidence="4" id="KW-0418">Kinase</keyword>
<keyword evidence="1 3" id="KW-0547">Nucleotide-binding</keyword>
<dbReference type="GO" id="GO:0004674">
    <property type="term" value="F:protein serine/threonine kinase activity"/>
    <property type="evidence" value="ECO:0007669"/>
    <property type="project" value="UniProtKB-KW"/>
</dbReference>
<organism evidence="6 7">
    <name type="scientific">Pythium insidiosum</name>
    <name type="common">Pythiosis disease agent</name>
    <dbReference type="NCBI Taxonomy" id="114742"/>
    <lineage>
        <taxon>Eukaryota</taxon>
        <taxon>Sar</taxon>
        <taxon>Stramenopiles</taxon>
        <taxon>Oomycota</taxon>
        <taxon>Peronosporomycetes</taxon>
        <taxon>Pythiales</taxon>
        <taxon>Pythiaceae</taxon>
        <taxon>Pythium</taxon>
    </lineage>
</organism>
<dbReference type="InterPro" id="IPR011009">
    <property type="entry name" value="Kinase-like_dom_sf"/>
</dbReference>
<evidence type="ECO:0000256" key="4">
    <source>
        <dbReference type="RuleBase" id="RU000304"/>
    </source>
</evidence>
<evidence type="ECO:0000259" key="5">
    <source>
        <dbReference type="PROSITE" id="PS50011"/>
    </source>
</evidence>
<dbReference type="GO" id="GO:0005524">
    <property type="term" value="F:ATP binding"/>
    <property type="evidence" value="ECO:0007669"/>
    <property type="project" value="UniProtKB-UniRule"/>
</dbReference>
<keyword evidence="7" id="KW-1185">Reference proteome</keyword>
<proteinExistence type="inferred from homology"/>
<keyword evidence="4" id="KW-0808">Transferase</keyword>
<accession>A0AAD5QA16</accession>